<accession>A0AAD7D9U7</accession>
<evidence type="ECO:0000313" key="2">
    <source>
        <dbReference type="Proteomes" id="UP001221757"/>
    </source>
</evidence>
<organism evidence="1 2">
    <name type="scientific">Mycena rosella</name>
    <name type="common">Pink bonnet</name>
    <name type="synonym">Agaricus rosellus</name>
    <dbReference type="NCBI Taxonomy" id="1033263"/>
    <lineage>
        <taxon>Eukaryota</taxon>
        <taxon>Fungi</taxon>
        <taxon>Dikarya</taxon>
        <taxon>Basidiomycota</taxon>
        <taxon>Agaricomycotina</taxon>
        <taxon>Agaricomycetes</taxon>
        <taxon>Agaricomycetidae</taxon>
        <taxon>Agaricales</taxon>
        <taxon>Marasmiineae</taxon>
        <taxon>Mycenaceae</taxon>
        <taxon>Mycena</taxon>
    </lineage>
</organism>
<keyword evidence="2" id="KW-1185">Reference proteome</keyword>
<dbReference type="InterPro" id="IPR011989">
    <property type="entry name" value="ARM-like"/>
</dbReference>
<protein>
    <submittedName>
        <fullName evidence="1">Armadillo-type protein</fullName>
    </submittedName>
</protein>
<dbReference type="Gene3D" id="1.25.10.10">
    <property type="entry name" value="Leucine-rich Repeat Variant"/>
    <property type="match status" value="4"/>
</dbReference>
<reference evidence="1" key="1">
    <citation type="submission" date="2023-03" db="EMBL/GenBank/DDBJ databases">
        <title>Massive genome expansion in bonnet fungi (Mycena s.s.) driven by repeated elements and novel gene families across ecological guilds.</title>
        <authorList>
            <consortium name="Lawrence Berkeley National Laboratory"/>
            <person name="Harder C.B."/>
            <person name="Miyauchi S."/>
            <person name="Viragh M."/>
            <person name="Kuo A."/>
            <person name="Thoen E."/>
            <person name="Andreopoulos B."/>
            <person name="Lu D."/>
            <person name="Skrede I."/>
            <person name="Drula E."/>
            <person name="Henrissat B."/>
            <person name="Morin E."/>
            <person name="Kohler A."/>
            <person name="Barry K."/>
            <person name="LaButti K."/>
            <person name="Morin E."/>
            <person name="Salamov A."/>
            <person name="Lipzen A."/>
            <person name="Mereny Z."/>
            <person name="Hegedus B."/>
            <person name="Baldrian P."/>
            <person name="Stursova M."/>
            <person name="Weitz H."/>
            <person name="Taylor A."/>
            <person name="Grigoriev I.V."/>
            <person name="Nagy L.G."/>
            <person name="Martin F."/>
            <person name="Kauserud H."/>
        </authorList>
    </citation>
    <scope>NUCLEOTIDE SEQUENCE</scope>
    <source>
        <strain evidence="1">CBHHK067</strain>
    </source>
</reference>
<dbReference type="SUPFAM" id="SSF48371">
    <property type="entry name" value="ARM repeat"/>
    <property type="match status" value="3"/>
</dbReference>
<name>A0AAD7D9U7_MYCRO</name>
<gene>
    <name evidence="1" type="ORF">B0H17DRAFT_1072433</name>
</gene>
<proteinExistence type="predicted"/>
<dbReference type="AlphaFoldDB" id="A0AAD7D9U7"/>
<sequence>MCCLLAHIAASGGAQLLIDVYTSPVLVALLKHPESAIYSKSLQVLAEISDASENIGPCADVYTDALPTLVMFLQSPEAEAVKWTCRILGNIAVHETLLAATLNADPCVPLVSLLSQANRRLDGLYALHHISSSEIGACTVIYADAIPILSTLLNPGHNGDYLQLTCNVLANIASHRNLVQTILDANVCTPLLSLLSHSESGVQYAAAHALRRISCRSTGARIVVDLGALPVLQDLLQSTDLQLIITICQVIGNIARGRPLRRALLQTSLCAHLASLLSHPEEAVKLSALVPLDCLSRTQHGILAIVDAHAISALIELMRSSDVQVLHAISKVLSNMASENGLSQADLPLAHLLRHAEPAVYVSALNLLFHICLSNTGIPGATGAIYSAVALLQRELKTLNTRNLAKGCRILGISIGHDESRSQETIEVSLSGCVILVSLLRHSSTRVHYAAAGALLEISSRSERGARYIVNANAVPDLIQLLHSADTDASAHIHIPEILGRIVSYRILVQTTIDVDAASRLAELLRHPMFAVRGLAAKILHQTAENSGIGLHAVIKANMLPNLVDMLQSQKEELRTCTCELLGAISWLDERSREDIVDAGACYSLCQLLRDASLAVRLAAISALCKISKSANGAHAIVKANELSALGERLQALDKAILPSVCEVVGNITLQDDLPLDLIDRGICAVLMPLLRREDDSADCNAPNRLTVQLSGVPRSLAGAPPKLMQMQYLY</sequence>
<dbReference type="InterPro" id="IPR000225">
    <property type="entry name" value="Armadillo"/>
</dbReference>
<dbReference type="SMART" id="SM00185">
    <property type="entry name" value="ARM"/>
    <property type="match status" value="9"/>
</dbReference>
<dbReference type="PANTHER" id="PTHR46241">
    <property type="entry name" value="ARMADILLO REPEAT-CONTAINING PROTEIN 4 ARMC4"/>
    <property type="match status" value="1"/>
</dbReference>
<dbReference type="Pfam" id="PF00514">
    <property type="entry name" value="Arm"/>
    <property type="match status" value="2"/>
</dbReference>
<comment type="caution">
    <text evidence="1">The sequence shown here is derived from an EMBL/GenBank/DDBJ whole genome shotgun (WGS) entry which is preliminary data.</text>
</comment>
<evidence type="ECO:0000313" key="1">
    <source>
        <dbReference type="EMBL" id="KAJ7686196.1"/>
    </source>
</evidence>
<dbReference type="InterPro" id="IPR016024">
    <property type="entry name" value="ARM-type_fold"/>
</dbReference>
<dbReference type="Proteomes" id="UP001221757">
    <property type="component" value="Unassembled WGS sequence"/>
</dbReference>
<dbReference type="EMBL" id="JARKIE010000098">
    <property type="protein sequence ID" value="KAJ7686196.1"/>
    <property type="molecule type" value="Genomic_DNA"/>
</dbReference>
<dbReference type="PANTHER" id="PTHR46241:SF1">
    <property type="entry name" value="OUTER DYNEIN ARM-DOCKING COMPLEX SUBUNIT 2"/>
    <property type="match status" value="1"/>
</dbReference>